<proteinExistence type="predicted"/>
<reference evidence="2" key="3">
    <citation type="submission" date="2018-08" db="EMBL/GenBank/DDBJ databases">
        <title>Leveraging single-cell genomics to expand the Fungal Tree of Life.</title>
        <authorList>
            <consortium name="DOE Joint Genome Institute"/>
            <person name="Ahrendt S.R."/>
            <person name="Quandt C.A."/>
            <person name="Ciobanu D."/>
            <person name="Clum A."/>
            <person name="Salamov A."/>
            <person name="Andreopoulos B."/>
            <person name="Cheng J.-F."/>
            <person name="Woyke T."/>
            <person name="Pelin A."/>
            <person name="Henrissat B."/>
            <person name="Reynolds N."/>
            <person name="Benny G.L."/>
            <person name="Smith M.E."/>
            <person name="James T.Y."/>
            <person name="Grigoriev I.V."/>
        </authorList>
    </citation>
    <scope>NUCLEOTIDE SEQUENCE</scope>
    <source>
        <strain evidence="2">CSF55</strain>
    </source>
</reference>
<organism evidence="1 3">
    <name type="scientific">Rozella allomycis (strain CSF55)</name>
    <dbReference type="NCBI Taxonomy" id="988480"/>
    <lineage>
        <taxon>Eukaryota</taxon>
        <taxon>Fungi</taxon>
        <taxon>Fungi incertae sedis</taxon>
        <taxon>Cryptomycota</taxon>
        <taxon>Cryptomycota incertae sedis</taxon>
        <taxon>Rozella</taxon>
    </lineage>
</organism>
<dbReference type="AlphaFoldDB" id="A0A075B2E0"/>
<dbReference type="EMBL" id="KE560476">
    <property type="protein sequence ID" value="EPZ36712.1"/>
    <property type="molecule type" value="Genomic_DNA"/>
</dbReference>
<keyword evidence="3" id="KW-1185">Reference proteome</keyword>
<evidence type="ECO:0000313" key="4">
    <source>
        <dbReference type="Proteomes" id="UP000281549"/>
    </source>
</evidence>
<accession>A0A075B2E0</accession>
<name>A0A075B2E0_ROZAC</name>
<evidence type="ECO:0000313" key="2">
    <source>
        <dbReference type="EMBL" id="RKP19429.1"/>
    </source>
</evidence>
<dbReference type="Proteomes" id="UP000281549">
    <property type="component" value="Unassembled WGS sequence"/>
</dbReference>
<dbReference type="HOGENOM" id="CLU_2591116_0_0_1"/>
<evidence type="ECO:0000313" key="3">
    <source>
        <dbReference type="Proteomes" id="UP000030755"/>
    </source>
</evidence>
<reference evidence="4" key="2">
    <citation type="journal article" date="2018" name="Nat. Microbiol.">
        <title>Leveraging single-cell genomics to expand the fungal tree of life.</title>
        <authorList>
            <person name="Ahrendt S.R."/>
            <person name="Quandt C.A."/>
            <person name="Ciobanu D."/>
            <person name="Clum A."/>
            <person name="Salamov A."/>
            <person name="Andreopoulos B."/>
            <person name="Cheng J.F."/>
            <person name="Woyke T."/>
            <person name="Pelin A."/>
            <person name="Henrissat B."/>
            <person name="Reynolds N.K."/>
            <person name="Benny G.L."/>
            <person name="Smith M.E."/>
            <person name="James T.Y."/>
            <person name="Grigoriev I.V."/>
        </authorList>
    </citation>
    <scope>NUCLEOTIDE SEQUENCE [LARGE SCALE GENOMIC DNA]</scope>
    <source>
        <strain evidence="4">CSF55</strain>
    </source>
</reference>
<dbReference type="EMBL" id="ML005224">
    <property type="protein sequence ID" value="RKP19429.1"/>
    <property type="molecule type" value="Genomic_DNA"/>
</dbReference>
<gene>
    <name evidence="1" type="ORF">O9G_005082</name>
    <name evidence="2" type="ORF">ROZALSC1DRAFT_28972</name>
</gene>
<dbReference type="Proteomes" id="UP000030755">
    <property type="component" value="Unassembled WGS sequence"/>
</dbReference>
<sequence length="80" mass="9688">MVVVVSNMGYARRREETPLKRTQSFFKKTVSMISLAPQRVNSYSISTHIWYKTYLKGNTNHDRYIYIYMRFKYAPHYIKI</sequence>
<protein>
    <submittedName>
        <fullName evidence="1">Uncharacterized protein</fullName>
    </submittedName>
</protein>
<reference evidence="1 3" key="1">
    <citation type="journal article" date="2013" name="Curr. Biol.">
        <title>Shared signatures of parasitism and phylogenomics unite Cryptomycota and microsporidia.</title>
        <authorList>
            <person name="James T.Y."/>
            <person name="Pelin A."/>
            <person name="Bonen L."/>
            <person name="Ahrendt S."/>
            <person name="Sain D."/>
            <person name="Corradi N."/>
            <person name="Stajich J.E."/>
        </authorList>
    </citation>
    <scope>NUCLEOTIDE SEQUENCE [LARGE SCALE GENOMIC DNA]</scope>
    <source>
        <strain evidence="1 3">CSF55</strain>
        <strain evidence="1 3">CSF55</strain>
    </source>
</reference>
<evidence type="ECO:0000313" key="1">
    <source>
        <dbReference type="EMBL" id="EPZ36712.1"/>
    </source>
</evidence>